<sequence length="275" mass="31999">MAAQDGQFVFDRAQNTDVFDQYFDRELSLRWQFVQAQAGKHLPIVLLPQRSRPPKHPKQGHDDELTETVYMVRDELKYLNETEKLDMNCRAPCQLGLAKRLGKRWAFLHIGTFAPYPPNFSFHYQVAPGAVLGPKTQDDHVSIAVSEIQELVRLITEDRYKWFLECEKKTRDGIRLAETRISELEVGMTRQHNAVSKEFELWAASIGEKPFLINDPFQKIPDVDTDCGWHAWFRLEKQLLEAERLLEIERRAQDWVFCDILAAMTNGLVEKGEMH</sequence>
<organism evidence="1 2">
    <name type="scientific">Fusarium solani</name>
    <name type="common">Filamentous fungus</name>
    <dbReference type="NCBI Taxonomy" id="169388"/>
    <lineage>
        <taxon>Eukaryota</taxon>
        <taxon>Fungi</taxon>
        <taxon>Dikarya</taxon>
        <taxon>Ascomycota</taxon>
        <taxon>Pezizomycotina</taxon>
        <taxon>Sordariomycetes</taxon>
        <taxon>Hypocreomycetidae</taxon>
        <taxon>Hypocreales</taxon>
        <taxon>Nectriaceae</taxon>
        <taxon>Fusarium</taxon>
        <taxon>Fusarium solani species complex</taxon>
    </lineage>
</organism>
<evidence type="ECO:0000313" key="1">
    <source>
        <dbReference type="EMBL" id="KAH7268821.1"/>
    </source>
</evidence>
<keyword evidence="2" id="KW-1185">Reference proteome</keyword>
<dbReference type="AlphaFoldDB" id="A0A9P9R754"/>
<dbReference type="EMBL" id="JAGTJS010000005">
    <property type="protein sequence ID" value="KAH7268821.1"/>
    <property type="molecule type" value="Genomic_DNA"/>
</dbReference>
<name>A0A9P9R754_FUSSL</name>
<protein>
    <submittedName>
        <fullName evidence="1">Uncharacterized protein</fullName>
    </submittedName>
</protein>
<evidence type="ECO:0000313" key="2">
    <source>
        <dbReference type="Proteomes" id="UP000736672"/>
    </source>
</evidence>
<dbReference type="Proteomes" id="UP000736672">
    <property type="component" value="Unassembled WGS sequence"/>
</dbReference>
<dbReference type="OrthoDB" id="5046283at2759"/>
<comment type="caution">
    <text evidence="1">The sequence shown here is derived from an EMBL/GenBank/DDBJ whole genome shotgun (WGS) entry which is preliminary data.</text>
</comment>
<gene>
    <name evidence="1" type="ORF">B0J15DRAFT_390973</name>
</gene>
<proteinExistence type="predicted"/>
<reference evidence="1" key="1">
    <citation type="journal article" date="2021" name="Nat. Commun.">
        <title>Genetic determinants of endophytism in the Arabidopsis root mycobiome.</title>
        <authorList>
            <person name="Mesny F."/>
            <person name="Miyauchi S."/>
            <person name="Thiergart T."/>
            <person name="Pickel B."/>
            <person name="Atanasova L."/>
            <person name="Karlsson M."/>
            <person name="Huettel B."/>
            <person name="Barry K.W."/>
            <person name="Haridas S."/>
            <person name="Chen C."/>
            <person name="Bauer D."/>
            <person name="Andreopoulos W."/>
            <person name="Pangilinan J."/>
            <person name="LaButti K."/>
            <person name="Riley R."/>
            <person name="Lipzen A."/>
            <person name="Clum A."/>
            <person name="Drula E."/>
            <person name="Henrissat B."/>
            <person name="Kohler A."/>
            <person name="Grigoriev I.V."/>
            <person name="Martin F.M."/>
            <person name="Hacquard S."/>
        </authorList>
    </citation>
    <scope>NUCLEOTIDE SEQUENCE</scope>
    <source>
        <strain evidence="1">FSSC 5 MPI-SDFR-AT-0091</strain>
    </source>
</reference>
<accession>A0A9P9R754</accession>